<keyword evidence="1" id="KW-1133">Transmembrane helix</keyword>
<keyword evidence="3" id="KW-1185">Reference proteome</keyword>
<dbReference type="GO" id="GO:0009401">
    <property type="term" value="P:phosphoenolpyruvate-dependent sugar phosphotransferase system"/>
    <property type="evidence" value="ECO:0007669"/>
    <property type="project" value="InterPro"/>
</dbReference>
<dbReference type="AlphaFoldDB" id="A0A410JY10"/>
<sequence length="232" mass="26536">MKSLVTLFKSLFYHAGLNHENMQGTGFYYLLKDAAKRNGMEIDEKCLESQRKYFNTHPFLVNFILGMWLTEYKNGSDPETFKKAYSSAFGALGDSFFWHSLRPFSFVFAAITGTFDPFLGVMVYLLTFNLFHLTFLFTGYSLGMELGRDVIVWFNRIGFNKWPEHFDLISVFFLGVFLSYMFKTGAEISVDIFFIAAGYLAMGLILAKKLDITLGLMINLILSGIIFFQLGV</sequence>
<accession>A0A410JY10</accession>
<dbReference type="KEGG" id="gtl:EP073_06435"/>
<protein>
    <submittedName>
        <fullName evidence="2">PTS mannose transporter subunit IID</fullName>
    </submittedName>
</protein>
<reference evidence="2 3" key="1">
    <citation type="submission" date="2019-01" db="EMBL/GenBank/DDBJ databases">
        <title>Geovibrio thiophilus DSM 11263, complete genome.</title>
        <authorList>
            <person name="Spring S."/>
            <person name="Bunk B."/>
            <person name="Sproer C."/>
        </authorList>
    </citation>
    <scope>NUCLEOTIDE SEQUENCE [LARGE SCALE GENOMIC DNA]</scope>
    <source>
        <strain evidence="2 3">DSM 11263</strain>
    </source>
</reference>
<keyword evidence="1" id="KW-0472">Membrane</keyword>
<dbReference type="OrthoDB" id="9795582at2"/>
<dbReference type="InterPro" id="IPR004704">
    <property type="entry name" value="PTS_IID_man"/>
</dbReference>
<organism evidence="2 3">
    <name type="scientific">Geovibrio thiophilus</name>
    <dbReference type="NCBI Taxonomy" id="139438"/>
    <lineage>
        <taxon>Bacteria</taxon>
        <taxon>Pseudomonadati</taxon>
        <taxon>Deferribacterota</taxon>
        <taxon>Deferribacteres</taxon>
        <taxon>Deferribacterales</taxon>
        <taxon>Geovibrionaceae</taxon>
        <taxon>Geovibrio</taxon>
    </lineage>
</organism>
<keyword evidence="1" id="KW-0812">Transmembrane</keyword>
<dbReference type="EMBL" id="CP035108">
    <property type="protein sequence ID" value="QAR33057.1"/>
    <property type="molecule type" value="Genomic_DNA"/>
</dbReference>
<dbReference type="GO" id="GO:0016020">
    <property type="term" value="C:membrane"/>
    <property type="evidence" value="ECO:0007669"/>
    <property type="project" value="InterPro"/>
</dbReference>
<evidence type="ECO:0000313" key="3">
    <source>
        <dbReference type="Proteomes" id="UP000287502"/>
    </source>
</evidence>
<feature type="transmembrane region" description="Helical" evidence="1">
    <location>
        <begin position="188"/>
        <end position="207"/>
    </location>
</feature>
<evidence type="ECO:0000256" key="1">
    <source>
        <dbReference type="SAM" id="Phobius"/>
    </source>
</evidence>
<proteinExistence type="predicted"/>
<evidence type="ECO:0000313" key="2">
    <source>
        <dbReference type="EMBL" id="QAR33057.1"/>
    </source>
</evidence>
<dbReference type="Proteomes" id="UP000287502">
    <property type="component" value="Chromosome"/>
</dbReference>
<gene>
    <name evidence="2" type="ORF">EP073_06435</name>
</gene>
<dbReference type="RefSeq" id="WP_128466343.1">
    <property type="nucleotide sequence ID" value="NZ_CP035108.1"/>
</dbReference>
<dbReference type="PROSITE" id="PS51108">
    <property type="entry name" value="PTS_EIID"/>
    <property type="match status" value="1"/>
</dbReference>
<feature type="transmembrane region" description="Helical" evidence="1">
    <location>
        <begin position="214"/>
        <end position="231"/>
    </location>
</feature>
<name>A0A410JY10_9BACT</name>
<dbReference type="Pfam" id="PF03613">
    <property type="entry name" value="EIID-AGA"/>
    <property type="match status" value="1"/>
</dbReference>